<evidence type="ECO:0000313" key="2">
    <source>
        <dbReference type="EMBL" id="KAJ5232771.1"/>
    </source>
</evidence>
<name>A0A9W9NZR6_9EURO</name>
<dbReference type="PANTHER" id="PTHR47843:SF3">
    <property type="entry name" value="BTB DOMAIN-CONTAINING PROTEIN"/>
    <property type="match status" value="1"/>
</dbReference>
<dbReference type="OrthoDB" id="3926209at2759"/>
<comment type="caution">
    <text evidence="2">The sequence shown here is derived from an EMBL/GenBank/DDBJ whole genome shotgun (WGS) entry which is preliminary data.</text>
</comment>
<reference evidence="2" key="2">
    <citation type="journal article" date="2023" name="IMA Fungus">
        <title>Comparative genomic study of the Penicillium genus elucidates a diverse pangenome and 15 lateral gene transfer events.</title>
        <authorList>
            <person name="Petersen C."/>
            <person name="Sorensen T."/>
            <person name="Nielsen M.R."/>
            <person name="Sondergaard T.E."/>
            <person name="Sorensen J.L."/>
            <person name="Fitzpatrick D.A."/>
            <person name="Frisvad J.C."/>
            <person name="Nielsen K.L."/>
        </authorList>
    </citation>
    <scope>NUCLEOTIDE SEQUENCE</scope>
    <source>
        <strain evidence="2">IBT 19713</strain>
    </source>
</reference>
<proteinExistence type="predicted"/>
<evidence type="ECO:0000256" key="1">
    <source>
        <dbReference type="SAM" id="MobiDB-lite"/>
    </source>
</evidence>
<dbReference type="EMBL" id="JAPQKS010000004">
    <property type="protein sequence ID" value="KAJ5232771.1"/>
    <property type="molecule type" value="Genomic_DNA"/>
</dbReference>
<reference evidence="2" key="1">
    <citation type="submission" date="2022-11" db="EMBL/GenBank/DDBJ databases">
        <authorList>
            <person name="Petersen C."/>
        </authorList>
    </citation>
    <scope>NUCLEOTIDE SEQUENCE</scope>
    <source>
        <strain evidence="2">IBT 19713</strain>
    </source>
</reference>
<evidence type="ECO:0000313" key="3">
    <source>
        <dbReference type="Proteomes" id="UP001150941"/>
    </source>
</evidence>
<accession>A0A9W9NZR6</accession>
<sequence>MELQLTSARFLTSPIVEIEVGEGDDKTTLTAHQTLLRESPFLEELVNQFEDSGPRRIELPAENVQAFGCFLQFQYTRDYTLPSETNGSTEVATADSSGEELLQHARVYTLAEKLELPILKTLAHKKIHRVNSTPGGELAYARYVYTHTLPDDMTIRKPIAAYWADQGHVLRHDLKEEFKQLCLDLPEFAYDVLTLLFDKQEKGAKKTNPEIESVMRGSGRKRRRDI</sequence>
<dbReference type="Proteomes" id="UP001150941">
    <property type="component" value="Unassembled WGS sequence"/>
</dbReference>
<dbReference type="GeneID" id="83202326"/>
<dbReference type="PANTHER" id="PTHR47843">
    <property type="entry name" value="BTB DOMAIN-CONTAINING PROTEIN-RELATED"/>
    <property type="match status" value="1"/>
</dbReference>
<organism evidence="2 3">
    <name type="scientific">Penicillium chermesinum</name>
    <dbReference type="NCBI Taxonomy" id="63820"/>
    <lineage>
        <taxon>Eukaryota</taxon>
        <taxon>Fungi</taxon>
        <taxon>Dikarya</taxon>
        <taxon>Ascomycota</taxon>
        <taxon>Pezizomycotina</taxon>
        <taxon>Eurotiomycetes</taxon>
        <taxon>Eurotiomycetidae</taxon>
        <taxon>Eurotiales</taxon>
        <taxon>Aspergillaceae</taxon>
        <taxon>Penicillium</taxon>
    </lineage>
</organism>
<dbReference type="AlphaFoldDB" id="A0A9W9NZR6"/>
<protein>
    <recommendedName>
        <fullName evidence="4">BTB domain-containing protein</fullName>
    </recommendedName>
</protein>
<dbReference type="Gene3D" id="3.30.710.10">
    <property type="entry name" value="Potassium Channel Kv1.1, Chain A"/>
    <property type="match status" value="1"/>
</dbReference>
<dbReference type="CDD" id="cd18186">
    <property type="entry name" value="BTB_POZ_ZBTB_KLHL-like"/>
    <property type="match status" value="1"/>
</dbReference>
<dbReference type="InterPro" id="IPR011333">
    <property type="entry name" value="SKP1/BTB/POZ_sf"/>
</dbReference>
<keyword evidence="3" id="KW-1185">Reference proteome</keyword>
<evidence type="ECO:0008006" key="4">
    <source>
        <dbReference type="Google" id="ProtNLM"/>
    </source>
</evidence>
<feature type="region of interest" description="Disordered" evidence="1">
    <location>
        <begin position="207"/>
        <end position="226"/>
    </location>
</feature>
<gene>
    <name evidence="2" type="ORF">N7468_005727</name>
</gene>
<dbReference type="RefSeq" id="XP_058330763.1">
    <property type="nucleotide sequence ID" value="XM_058475023.1"/>
</dbReference>
<dbReference type="SUPFAM" id="SSF54695">
    <property type="entry name" value="POZ domain"/>
    <property type="match status" value="1"/>
</dbReference>